<reference evidence="1" key="1">
    <citation type="submission" date="2020-03" db="EMBL/GenBank/DDBJ databases">
        <title>The deep terrestrial virosphere.</title>
        <authorList>
            <person name="Holmfeldt K."/>
            <person name="Nilsson E."/>
            <person name="Simone D."/>
            <person name="Lopez-Fernandez M."/>
            <person name="Wu X."/>
            <person name="de Brujin I."/>
            <person name="Lundin D."/>
            <person name="Andersson A."/>
            <person name="Bertilsson S."/>
            <person name="Dopson M."/>
        </authorList>
    </citation>
    <scope>NUCLEOTIDE SEQUENCE</scope>
    <source>
        <strain evidence="1">MM415B06468</strain>
    </source>
</reference>
<dbReference type="EMBL" id="MT143476">
    <property type="protein sequence ID" value="QJA97242.1"/>
    <property type="molecule type" value="Genomic_DNA"/>
</dbReference>
<evidence type="ECO:0000313" key="1">
    <source>
        <dbReference type="EMBL" id="QJA97242.1"/>
    </source>
</evidence>
<accession>A0A6M3LUR5</accession>
<proteinExistence type="predicted"/>
<protein>
    <submittedName>
        <fullName evidence="1">Uncharacterized protein</fullName>
    </submittedName>
</protein>
<dbReference type="AlphaFoldDB" id="A0A6M3LUR5"/>
<sequence>MIVTIELEDPTKCNGCPILDCTNHEYPAQCGLDYFNDDYETCRGKDSRYERPIICKMNHGE</sequence>
<organism evidence="1">
    <name type="scientific">viral metagenome</name>
    <dbReference type="NCBI Taxonomy" id="1070528"/>
    <lineage>
        <taxon>unclassified sequences</taxon>
        <taxon>metagenomes</taxon>
        <taxon>organismal metagenomes</taxon>
    </lineage>
</organism>
<name>A0A6M3LUR5_9ZZZZ</name>
<gene>
    <name evidence="1" type="ORF">MM415B06468_0003</name>
</gene>